<dbReference type="FunFam" id="3.20.20.70:FF:000062">
    <property type="entry name" value="Cytochrome b2, mitochondrial, putative"/>
    <property type="match status" value="1"/>
</dbReference>
<gene>
    <name evidence="20" type="primary">LLDD</name>
    <name evidence="20" type="ORF">TSPGSL018_7350</name>
</gene>
<evidence type="ECO:0000256" key="11">
    <source>
        <dbReference type="ARBA" id="ARBA00052399"/>
    </source>
</evidence>
<comment type="similarity">
    <text evidence="13">In the N-terminal section; belongs to the cytochrome b5 family.</text>
</comment>
<proteinExistence type="inferred from homology"/>
<evidence type="ECO:0000256" key="8">
    <source>
        <dbReference type="ARBA" id="ARBA00023002"/>
    </source>
</evidence>
<evidence type="ECO:0000256" key="3">
    <source>
        <dbReference type="ARBA" id="ARBA00011881"/>
    </source>
</evidence>
<keyword evidence="5" id="KW-0285">Flavoprotein</keyword>
<feature type="domain" description="Cytochrome b5 heme-binding" evidence="18">
    <location>
        <begin position="2"/>
        <end position="82"/>
    </location>
</feature>
<evidence type="ECO:0000256" key="7">
    <source>
        <dbReference type="ARBA" id="ARBA00022723"/>
    </source>
</evidence>
<evidence type="ECO:0000256" key="1">
    <source>
        <dbReference type="ARBA" id="ARBA00001917"/>
    </source>
</evidence>
<feature type="region of interest" description="Disordered" evidence="17">
    <location>
        <begin position="78"/>
        <end position="101"/>
    </location>
</feature>
<dbReference type="GO" id="GO:0005758">
    <property type="term" value="C:mitochondrial intermembrane space"/>
    <property type="evidence" value="ECO:0007669"/>
    <property type="project" value="UniProtKB-SubCell"/>
</dbReference>
<dbReference type="PANTHER" id="PTHR10578">
    <property type="entry name" value="S -2-HYDROXY-ACID OXIDASE-RELATED"/>
    <property type="match status" value="1"/>
</dbReference>
<dbReference type="Pfam" id="PF00173">
    <property type="entry name" value="Cyt-b5"/>
    <property type="match status" value="1"/>
</dbReference>
<feature type="domain" description="FMN hydroxy acid dehydrogenase" evidence="19">
    <location>
        <begin position="100"/>
        <end position="461"/>
    </location>
</feature>
<dbReference type="InterPro" id="IPR036400">
    <property type="entry name" value="Cyt_B5-like_heme/steroid_sf"/>
</dbReference>
<keyword evidence="9 16" id="KW-0408">Iron</keyword>
<keyword evidence="10" id="KW-0496">Mitochondrion</keyword>
<dbReference type="InterPro" id="IPR018506">
    <property type="entry name" value="Cyt_B5_heme-BS"/>
</dbReference>
<comment type="subcellular location">
    <subcellularLocation>
        <location evidence="2">Mitochondrion intermembrane space</location>
    </subcellularLocation>
</comment>
<evidence type="ECO:0000259" key="19">
    <source>
        <dbReference type="PROSITE" id="PS51349"/>
    </source>
</evidence>
<dbReference type="InterPro" id="IPR013785">
    <property type="entry name" value="Aldolase_TIM"/>
</dbReference>
<evidence type="ECO:0000256" key="16">
    <source>
        <dbReference type="RuleBase" id="RU362121"/>
    </source>
</evidence>
<dbReference type="InterPro" id="IPR037396">
    <property type="entry name" value="FMN_HAD"/>
</dbReference>
<evidence type="ECO:0000256" key="2">
    <source>
        <dbReference type="ARBA" id="ARBA00004569"/>
    </source>
</evidence>
<dbReference type="InterPro" id="IPR001199">
    <property type="entry name" value="Cyt_B5-like_heme/steroid-bd"/>
</dbReference>
<evidence type="ECO:0000256" key="5">
    <source>
        <dbReference type="ARBA" id="ARBA00022630"/>
    </source>
</evidence>
<comment type="subunit">
    <text evidence="3">Homotetramer.</text>
</comment>
<dbReference type="InterPro" id="IPR000262">
    <property type="entry name" value="FMN-dep_DH"/>
</dbReference>
<dbReference type="Pfam" id="PF01070">
    <property type="entry name" value="FMN_dh"/>
    <property type="match status" value="1"/>
</dbReference>
<dbReference type="GO" id="GO:0046872">
    <property type="term" value="F:metal ion binding"/>
    <property type="evidence" value="ECO:0007669"/>
    <property type="project" value="UniProtKB-UniRule"/>
</dbReference>
<dbReference type="SUPFAM" id="SSF51395">
    <property type="entry name" value="FMN-linked oxidoreductases"/>
    <property type="match status" value="1"/>
</dbReference>
<dbReference type="PANTHER" id="PTHR10578:SF148">
    <property type="entry name" value="L-LACTATE DEHYDROGENASE (CYTOCHROME)"/>
    <property type="match status" value="1"/>
</dbReference>
<keyword evidence="7 16" id="KW-0479">Metal-binding</keyword>
<dbReference type="PROSITE" id="PS51349">
    <property type="entry name" value="FMN_HYDROXY_ACID_DH_2"/>
    <property type="match status" value="1"/>
</dbReference>
<comment type="cofactor">
    <cofactor evidence="1">
        <name>FMN</name>
        <dbReference type="ChEBI" id="CHEBI:58210"/>
    </cofactor>
</comment>
<dbReference type="PROSITE" id="PS00191">
    <property type="entry name" value="CYTOCHROME_B5_1"/>
    <property type="match status" value="1"/>
</dbReference>
<comment type="catalytic activity">
    <reaction evidence="11">
        <text>(S)-lactate + 2 Fe(III)-[cytochrome c] = 2 Fe(II)-[cytochrome c] + pyruvate + 2 H(+)</text>
        <dbReference type="Rhea" id="RHEA:19909"/>
        <dbReference type="Rhea" id="RHEA-COMP:10350"/>
        <dbReference type="Rhea" id="RHEA-COMP:14399"/>
        <dbReference type="ChEBI" id="CHEBI:15361"/>
        <dbReference type="ChEBI" id="CHEBI:15378"/>
        <dbReference type="ChEBI" id="CHEBI:16651"/>
        <dbReference type="ChEBI" id="CHEBI:29033"/>
        <dbReference type="ChEBI" id="CHEBI:29034"/>
        <dbReference type="EC" id="1.1.2.3"/>
    </reaction>
    <physiologicalReaction direction="left-to-right" evidence="11">
        <dbReference type="Rhea" id="RHEA:19910"/>
    </physiologicalReaction>
</comment>
<dbReference type="EC" id="1.1.2.3" evidence="14"/>
<sequence>MQRTITKAELAAHNTRSSCWLALYGEVYNVSSYLAKHPGGASLLLSVSGKDATKDFEAVHGAEGQKLIEDSLPRGSKIGALAPQESGEGREQSPREAPVPPLESIINLEDMRLAARAAMTKQTWDYYESGAETETALRESSAAFQRIFLRPRVLVGVRGVSAGCRILGQPSAFPVYVSGSAMVGMAHPEGEGALMRAAGSAGVVYMVPTLSSRPLEEVAAQRAPGQPAFFQLYVSSDRSRTEAIVRRVEALGFQALFVTVDVPVPGRRETDMRNAFEGAPPSAMSGDEVDRGRGVMGALRTFYDPALCWDDLPWLRSLTSLPIVLKGVQTAEDALLAARHPCVSGIVVSNHGGRQLDYARSPIEVLEEVTAALRREGLQDSIEVLLDGGIRRGTDVFKAIALGARAVGLSRPVLWGVAAYGQAGAERVLGMLRNEFETTMRLMGARRLGDVGPECLSIRSAAASRL</sequence>
<organism evidence="20">
    <name type="scientific">Tetraselmis sp. GSL018</name>
    <dbReference type="NCBI Taxonomy" id="582737"/>
    <lineage>
        <taxon>Eukaryota</taxon>
        <taxon>Viridiplantae</taxon>
        <taxon>Chlorophyta</taxon>
        <taxon>core chlorophytes</taxon>
        <taxon>Chlorodendrophyceae</taxon>
        <taxon>Chlorodendrales</taxon>
        <taxon>Chlorodendraceae</taxon>
        <taxon>Tetraselmis</taxon>
    </lineage>
</organism>
<dbReference type="Gene3D" id="3.10.120.10">
    <property type="entry name" value="Cytochrome b5-like heme/steroid binding domain"/>
    <property type="match status" value="1"/>
</dbReference>
<keyword evidence="6" id="KW-0288">FMN</keyword>
<evidence type="ECO:0000256" key="6">
    <source>
        <dbReference type="ARBA" id="ARBA00022643"/>
    </source>
</evidence>
<evidence type="ECO:0000256" key="9">
    <source>
        <dbReference type="ARBA" id="ARBA00023004"/>
    </source>
</evidence>
<evidence type="ECO:0000256" key="15">
    <source>
        <dbReference type="ARBA" id="ARBA00068515"/>
    </source>
</evidence>
<accession>A0A061RE17</accession>
<evidence type="ECO:0000256" key="17">
    <source>
        <dbReference type="SAM" id="MobiDB-lite"/>
    </source>
</evidence>
<evidence type="ECO:0000256" key="4">
    <source>
        <dbReference type="ARBA" id="ARBA00022617"/>
    </source>
</evidence>
<evidence type="ECO:0000256" key="14">
    <source>
        <dbReference type="ARBA" id="ARBA00066458"/>
    </source>
</evidence>
<dbReference type="PROSITE" id="PS00557">
    <property type="entry name" value="FMN_HYDROXY_ACID_DH_1"/>
    <property type="match status" value="1"/>
</dbReference>
<dbReference type="AlphaFoldDB" id="A0A061RE17"/>
<dbReference type="GO" id="GO:0004460">
    <property type="term" value="F:L-lactate dehydrogenase (cytochrome) activity"/>
    <property type="evidence" value="ECO:0007669"/>
    <property type="project" value="UniProtKB-EC"/>
</dbReference>
<evidence type="ECO:0000256" key="10">
    <source>
        <dbReference type="ARBA" id="ARBA00023128"/>
    </source>
</evidence>
<keyword evidence="8" id="KW-0560">Oxidoreductase</keyword>
<dbReference type="Gene3D" id="3.20.20.70">
    <property type="entry name" value="Aldolase class I"/>
    <property type="match status" value="1"/>
</dbReference>
<dbReference type="GO" id="GO:0020037">
    <property type="term" value="F:heme binding"/>
    <property type="evidence" value="ECO:0007669"/>
    <property type="project" value="UniProtKB-UniRule"/>
</dbReference>
<evidence type="ECO:0000313" key="20">
    <source>
        <dbReference type="EMBL" id="JAC69039.1"/>
    </source>
</evidence>
<keyword evidence="4 16" id="KW-0349">Heme</keyword>
<dbReference type="SUPFAM" id="SSF55856">
    <property type="entry name" value="Cytochrome b5-like heme/steroid binding domain"/>
    <property type="match status" value="1"/>
</dbReference>
<dbReference type="PRINTS" id="PR00363">
    <property type="entry name" value="CYTOCHROMEB5"/>
</dbReference>
<evidence type="ECO:0000256" key="12">
    <source>
        <dbReference type="ARBA" id="ARBA00061137"/>
    </source>
</evidence>
<dbReference type="SMART" id="SM01117">
    <property type="entry name" value="Cyt-b5"/>
    <property type="match status" value="1"/>
</dbReference>
<evidence type="ECO:0000256" key="13">
    <source>
        <dbReference type="ARBA" id="ARBA00061589"/>
    </source>
</evidence>
<reference evidence="20" key="1">
    <citation type="submission" date="2014-05" db="EMBL/GenBank/DDBJ databases">
        <title>The transcriptome of the halophilic microalga Tetraselmis sp. GSL018 isolated from the Great Salt Lake, Utah.</title>
        <authorList>
            <person name="Jinkerson R.E."/>
            <person name="D'Adamo S."/>
            <person name="Posewitz M.C."/>
        </authorList>
    </citation>
    <scope>NUCLEOTIDE SEQUENCE</scope>
    <source>
        <strain evidence="20">GSL018</strain>
    </source>
</reference>
<comment type="similarity">
    <text evidence="12">In the C-terminal section; belongs to the FMN-dependent alpha-hydroxy acid dehydrogenase family.</text>
</comment>
<comment type="similarity">
    <text evidence="16">Belongs to the cytochrome b5 family.</text>
</comment>
<protein>
    <recommendedName>
        <fullName evidence="15">L-lactate dehydrogenase (cytochrome)</fullName>
        <ecNumber evidence="14">1.1.2.3</ecNumber>
    </recommendedName>
</protein>
<dbReference type="PROSITE" id="PS50255">
    <property type="entry name" value="CYTOCHROME_B5_2"/>
    <property type="match status" value="1"/>
</dbReference>
<dbReference type="InterPro" id="IPR008259">
    <property type="entry name" value="FMN_hydac_DH_AS"/>
</dbReference>
<dbReference type="EMBL" id="GBEZ01017285">
    <property type="protein sequence ID" value="JAC69039.1"/>
    <property type="molecule type" value="Transcribed_RNA"/>
</dbReference>
<evidence type="ECO:0000259" key="18">
    <source>
        <dbReference type="PROSITE" id="PS50255"/>
    </source>
</evidence>
<name>A0A061RE17_9CHLO</name>